<dbReference type="Pfam" id="PF12708">
    <property type="entry name" value="Pect-lyase_RHGA_epim"/>
    <property type="match status" value="1"/>
</dbReference>
<protein>
    <recommendedName>
        <fullName evidence="2">Rhamnogalacturonase A/B/Epimerase-like pectate lyase domain-containing protein</fullName>
    </recommendedName>
</protein>
<dbReference type="SUPFAM" id="SSF51126">
    <property type="entry name" value="Pectin lyase-like"/>
    <property type="match status" value="1"/>
</dbReference>
<name>A0A1S1N247_9GAMM</name>
<dbReference type="EMBL" id="MNAN01000037">
    <property type="protein sequence ID" value="OHU93385.1"/>
    <property type="molecule type" value="Genomic_DNA"/>
</dbReference>
<organism evidence="3 4">
    <name type="scientific">Pseudoalteromonas byunsanensis</name>
    <dbReference type="NCBI Taxonomy" id="327939"/>
    <lineage>
        <taxon>Bacteria</taxon>
        <taxon>Pseudomonadati</taxon>
        <taxon>Pseudomonadota</taxon>
        <taxon>Gammaproteobacteria</taxon>
        <taxon>Alteromonadales</taxon>
        <taxon>Pseudoalteromonadaceae</taxon>
        <taxon>Pseudoalteromonas</taxon>
    </lineage>
</organism>
<gene>
    <name evidence="3" type="ORF">BIW53_18660</name>
</gene>
<evidence type="ECO:0000256" key="1">
    <source>
        <dbReference type="SAM" id="SignalP"/>
    </source>
</evidence>
<evidence type="ECO:0000259" key="2">
    <source>
        <dbReference type="Pfam" id="PF12708"/>
    </source>
</evidence>
<evidence type="ECO:0000313" key="3">
    <source>
        <dbReference type="EMBL" id="OHU93385.1"/>
    </source>
</evidence>
<dbReference type="Gene3D" id="2.160.20.10">
    <property type="entry name" value="Single-stranded right-handed beta-helix, Pectin lyase-like"/>
    <property type="match status" value="1"/>
</dbReference>
<keyword evidence="1" id="KW-0732">Signal</keyword>
<dbReference type="Proteomes" id="UP000180253">
    <property type="component" value="Unassembled WGS sequence"/>
</dbReference>
<reference evidence="3 4" key="1">
    <citation type="submission" date="2016-10" db="EMBL/GenBank/DDBJ databases">
        <title>Pseudoalteromonas amylolytica sp. nov., isolated from the surface seawater.</title>
        <authorList>
            <person name="Wu Y.-H."/>
            <person name="Cheng H."/>
            <person name="Jin X.-B."/>
            <person name="Wang C.-S."/>
            <person name="Xu X.-W."/>
        </authorList>
    </citation>
    <scope>NUCLEOTIDE SEQUENCE [LARGE SCALE GENOMIC DNA]</scope>
    <source>
        <strain evidence="3 4">JCM 12483</strain>
    </source>
</reference>
<dbReference type="InterPro" id="IPR012334">
    <property type="entry name" value="Pectin_lyas_fold"/>
</dbReference>
<keyword evidence="4" id="KW-1185">Reference proteome</keyword>
<proteinExistence type="predicted"/>
<feature type="chain" id="PRO_5010214932" description="Rhamnogalacturonase A/B/Epimerase-like pectate lyase domain-containing protein" evidence="1">
    <location>
        <begin position="23"/>
        <end position="450"/>
    </location>
</feature>
<evidence type="ECO:0000313" key="4">
    <source>
        <dbReference type="Proteomes" id="UP000180253"/>
    </source>
</evidence>
<dbReference type="InterPro" id="IPR011050">
    <property type="entry name" value="Pectin_lyase_fold/virulence"/>
</dbReference>
<accession>A0A1S1N247</accession>
<comment type="caution">
    <text evidence="3">The sequence shown here is derived from an EMBL/GenBank/DDBJ whole genome shotgun (WGS) entry which is preliminary data.</text>
</comment>
<sequence>MKGYSTLFLLGTMTVASTSAFAVDTSTVSITDTRFGAVANDNIDDAQAIQAAINYAITNNKSLYIPAGTFNVESTLDFTQVSGSHRSKLKVTGEKRELSKLVTSSNISLLKVAHGVEVHNLTLTQNNAQPMGKAIDIPFASYRSHFSKLDIAGFDKGIYGKWVIWSRFEDLFIMNVNSGIELHGNGTDPAYWNTEPNGWFNNVNVFDNVYVEGAQTGLKLAAMGSNIVNSTVQNSNVGVEIYGPADHYTWNNQISNFYAEGVNTVFKVKNSRSLDINGVFAQGGSSSNRKYAVIDAQNGGTITLNGMTGQDWWQHSAVLKNTQLIGKVVAIGGTGNYDDNSTHTDGITKQSAVISLPANRTWHPLPSKMAIQGNSSYRVTISGIRDGYEPVLEEYAIYNFNGSSKLGKVSHISGRQRIKFKIESGQIYAQLDYVGGGGLSAGKITLEKVH</sequence>
<feature type="signal peptide" evidence="1">
    <location>
        <begin position="1"/>
        <end position="22"/>
    </location>
</feature>
<dbReference type="InterPro" id="IPR024535">
    <property type="entry name" value="RHGA/B-epi-like_pectate_lyase"/>
</dbReference>
<dbReference type="OrthoDB" id="6284467at2"/>
<dbReference type="AlphaFoldDB" id="A0A1S1N247"/>
<feature type="domain" description="Rhamnogalacturonase A/B/Epimerase-like pectate lyase" evidence="2">
    <location>
        <begin position="34"/>
        <end position="262"/>
    </location>
</feature>
<dbReference type="RefSeq" id="WP_070993540.1">
    <property type="nucleotide sequence ID" value="NZ_CBCSHD010000012.1"/>
</dbReference>